<feature type="domain" description="M23ase beta-sheet core" evidence="2">
    <location>
        <begin position="291"/>
        <end position="384"/>
    </location>
</feature>
<dbReference type="PATRIC" id="fig|271065.3.peg.452"/>
<dbReference type="InterPro" id="IPR016047">
    <property type="entry name" value="M23ase_b-sheet_dom"/>
</dbReference>
<dbReference type="PANTHER" id="PTHR21666:SF270">
    <property type="entry name" value="MUREIN HYDROLASE ACTIVATOR ENVC"/>
    <property type="match status" value="1"/>
</dbReference>
<dbReference type="GO" id="GO:0004222">
    <property type="term" value="F:metalloendopeptidase activity"/>
    <property type="evidence" value="ECO:0007669"/>
    <property type="project" value="TreeGrafter"/>
</dbReference>
<dbReference type="CDD" id="cd12797">
    <property type="entry name" value="M23_peptidase"/>
    <property type="match status" value="1"/>
</dbReference>
<dbReference type="PANTHER" id="PTHR21666">
    <property type="entry name" value="PEPTIDASE-RELATED"/>
    <property type="match status" value="1"/>
</dbReference>
<proteinExistence type="predicted"/>
<sequence>MNKIFVGFAWLALSGLAVQVAAEEKNRDLVKIQAEIDAVNRNIKRIEKEQGALLMQLAEIEKYYGKTVATLKQLQGQIDSKQRKIKDLREKTRLLQLEIAEQNEGLSNQVKAAYAMGRKEKLKLMLNQEDPALSSRIMVYYNYLNKARLEKLTGIGQTVIELTELERENLKESQLLEQTLQLKKTEQEALDRSRLQRKELLVRLEKDYSSSKLRLSQLREGEARLQKLVNGLQQAAIKQPFEPEPGKPVIKQQEPVDWPVKPFASSQGDLPWPVKGQLVKKFGSPRLGSRWDGVLIGAGEGTEIRAVSAGKVVFADWLRGYGLLTIIDHGNGYMTLYAFNQSLYKSVGDRVAPGDVIASVGKSGGRSKAGLYFGIRKNGKPVDPVRWCRKTDQDRTG</sequence>
<dbReference type="SUPFAM" id="SSF51261">
    <property type="entry name" value="Duplicated hybrid motif"/>
    <property type="match status" value="1"/>
</dbReference>
<evidence type="ECO:0000313" key="4">
    <source>
        <dbReference type="Proteomes" id="UP000008315"/>
    </source>
</evidence>
<dbReference type="STRING" id="1091494.MEALZ_0438"/>
<evidence type="ECO:0000259" key="2">
    <source>
        <dbReference type="Pfam" id="PF01551"/>
    </source>
</evidence>
<reference evidence="4" key="1">
    <citation type="journal article" date="2012" name="J. Bacteriol.">
        <title>Genome sequence of the haloalkaliphilic methanotrophic bacterium Methylomicrobium alcaliphilum 20Z.</title>
        <authorList>
            <person name="Vuilleumier S."/>
            <person name="Khmelenina V.N."/>
            <person name="Bringel F."/>
            <person name="Reshetnikov A.S."/>
            <person name="Lajus A."/>
            <person name="Mangenot S."/>
            <person name="Rouy Z."/>
            <person name="Op den Camp H.J."/>
            <person name="Jetten M.S."/>
            <person name="Dispirito A.A."/>
            <person name="Dunfield P."/>
            <person name="Klotz M.G."/>
            <person name="Semrau J.D."/>
            <person name="Stein L.Y."/>
            <person name="Barbe V."/>
            <person name="Medigue C."/>
            <person name="Trotsenko Y.A."/>
            <person name="Kalyuzhnaya M.G."/>
        </authorList>
    </citation>
    <scope>NUCLEOTIDE SEQUENCE [LARGE SCALE GENOMIC DNA]</scope>
    <source>
        <strain evidence="4">DSM 19304 / NCIMB 14124 / VKM B-2133 / 20Z</strain>
    </source>
</reference>
<dbReference type="Gene3D" id="2.70.70.10">
    <property type="entry name" value="Glucose Permease (Domain IIA)"/>
    <property type="match status" value="1"/>
</dbReference>
<keyword evidence="1" id="KW-0175">Coiled coil</keyword>
<organism evidence="3 4">
    <name type="scientific">Methylotuvimicrobium alcaliphilum (strain DSM 19304 / NCIMB 14124 / VKM B-2133 / 20Z)</name>
    <name type="common">Methylomicrobium alcaliphilum</name>
    <dbReference type="NCBI Taxonomy" id="1091494"/>
    <lineage>
        <taxon>Bacteria</taxon>
        <taxon>Pseudomonadati</taxon>
        <taxon>Pseudomonadota</taxon>
        <taxon>Gammaproteobacteria</taxon>
        <taxon>Methylococcales</taxon>
        <taxon>Methylococcaceae</taxon>
        <taxon>Methylotuvimicrobium</taxon>
    </lineage>
</organism>
<name>G4SYD6_META2</name>
<accession>G4SYD6</accession>
<dbReference type="FunFam" id="2.70.70.10:FF:000003">
    <property type="entry name" value="Murein hydrolase activator EnvC"/>
    <property type="match status" value="1"/>
</dbReference>
<dbReference type="InterPro" id="IPR011055">
    <property type="entry name" value="Dup_hybrid_motif"/>
</dbReference>
<gene>
    <name evidence="3" type="ordered locus">MEALZ_0438</name>
</gene>
<dbReference type="HOGENOM" id="CLU_029425_4_0_6"/>
<feature type="coiled-coil region" evidence="1">
    <location>
        <begin position="22"/>
        <end position="105"/>
    </location>
</feature>
<evidence type="ECO:0000313" key="3">
    <source>
        <dbReference type="EMBL" id="CCE22137.1"/>
    </source>
</evidence>
<dbReference type="RefSeq" id="WP_014146946.1">
    <property type="nucleotide sequence ID" value="NC_016112.1"/>
</dbReference>
<dbReference type="AlphaFoldDB" id="G4SYD6"/>
<dbReference type="Pfam" id="PF01551">
    <property type="entry name" value="Peptidase_M23"/>
    <property type="match status" value="1"/>
</dbReference>
<dbReference type="InterPro" id="IPR050570">
    <property type="entry name" value="Cell_wall_metabolism_enzyme"/>
</dbReference>
<dbReference type="Gene3D" id="6.10.250.3150">
    <property type="match status" value="1"/>
</dbReference>
<dbReference type="KEGG" id="mah:MEALZ_0438"/>
<evidence type="ECO:0000256" key="1">
    <source>
        <dbReference type="SAM" id="Coils"/>
    </source>
</evidence>
<dbReference type="EMBL" id="FO082060">
    <property type="protein sequence ID" value="CCE22137.1"/>
    <property type="molecule type" value="Genomic_DNA"/>
</dbReference>
<keyword evidence="4" id="KW-1185">Reference proteome</keyword>
<dbReference type="Proteomes" id="UP000008315">
    <property type="component" value="Chromosome"/>
</dbReference>
<protein>
    <submittedName>
        <fullName evidence="3">Peptidase M23</fullName>
    </submittedName>
</protein>